<gene>
    <name evidence="4" type="ORF">LOTGIDRAFT_99630</name>
</gene>
<protein>
    <recommendedName>
        <fullName evidence="3">DDE Tnp4 domain-containing protein</fullName>
    </recommendedName>
</protein>
<sequence>LMKPHPDTGVLSADQKRFNYKLSQARMVVENAYGRLKGRWRCLMKRYDSDIKNLNNTVSACVTLHNICETYNATFHDAWM</sequence>
<dbReference type="GeneID" id="20253297"/>
<evidence type="ECO:0000313" key="4">
    <source>
        <dbReference type="EMBL" id="ESO93004.1"/>
    </source>
</evidence>
<dbReference type="AlphaFoldDB" id="V4BVF5"/>
<evidence type="ECO:0000256" key="1">
    <source>
        <dbReference type="ARBA" id="ARBA00001968"/>
    </source>
</evidence>
<dbReference type="RefSeq" id="XP_009056214.1">
    <property type="nucleotide sequence ID" value="XM_009057966.1"/>
</dbReference>
<dbReference type="CTD" id="20253297"/>
<name>V4BVF5_LOTGI</name>
<proteinExistence type="predicted"/>
<dbReference type="Proteomes" id="UP000030746">
    <property type="component" value="Unassembled WGS sequence"/>
</dbReference>
<dbReference type="InterPro" id="IPR027806">
    <property type="entry name" value="HARBI1_dom"/>
</dbReference>
<accession>V4BVF5</accession>
<dbReference type="GO" id="GO:0046872">
    <property type="term" value="F:metal ion binding"/>
    <property type="evidence" value="ECO:0007669"/>
    <property type="project" value="UniProtKB-KW"/>
</dbReference>
<dbReference type="HOGENOM" id="CLU_2694320_0_0_1"/>
<keyword evidence="2" id="KW-0479">Metal-binding</keyword>
<dbReference type="OMA" id="EWANTER"/>
<keyword evidence="5" id="KW-1185">Reference proteome</keyword>
<feature type="non-terminal residue" evidence="4">
    <location>
        <position position="80"/>
    </location>
</feature>
<dbReference type="KEGG" id="lgi:LOTGIDRAFT_99630"/>
<feature type="non-terminal residue" evidence="4">
    <location>
        <position position="1"/>
    </location>
</feature>
<feature type="domain" description="DDE Tnp4" evidence="3">
    <location>
        <begin position="7"/>
        <end position="66"/>
    </location>
</feature>
<comment type="cofactor">
    <cofactor evidence="1">
        <name>a divalent metal cation</name>
        <dbReference type="ChEBI" id="CHEBI:60240"/>
    </cofactor>
</comment>
<reference evidence="4 5" key="1">
    <citation type="journal article" date="2013" name="Nature">
        <title>Insights into bilaterian evolution from three spiralian genomes.</title>
        <authorList>
            <person name="Simakov O."/>
            <person name="Marletaz F."/>
            <person name="Cho S.J."/>
            <person name="Edsinger-Gonzales E."/>
            <person name="Havlak P."/>
            <person name="Hellsten U."/>
            <person name="Kuo D.H."/>
            <person name="Larsson T."/>
            <person name="Lv J."/>
            <person name="Arendt D."/>
            <person name="Savage R."/>
            <person name="Osoegawa K."/>
            <person name="de Jong P."/>
            <person name="Grimwood J."/>
            <person name="Chapman J.A."/>
            <person name="Shapiro H."/>
            <person name="Aerts A."/>
            <person name="Otillar R.P."/>
            <person name="Terry A.Y."/>
            <person name="Boore J.L."/>
            <person name="Grigoriev I.V."/>
            <person name="Lindberg D.R."/>
            <person name="Seaver E.C."/>
            <person name="Weisblat D.A."/>
            <person name="Putnam N.H."/>
            <person name="Rokhsar D.S."/>
        </authorList>
    </citation>
    <scope>NUCLEOTIDE SEQUENCE [LARGE SCALE GENOMIC DNA]</scope>
</reference>
<dbReference type="EMBL" id="KB201977">
    <property type="protein sequence ID" value="ESO93004.1"/>
    <property type="molecule type" value="Genomic_DNA"/>
</dbReference>
<evidence type="ECO:0000259" key="3">
    <source>
        <dbReference type="Pfam" id="PF13359"/>
    </source>
</evidence>
<organism evidence="4 5">
    <name type="scientific">Lottia gigantea</name>
    <name type="common">Giant owl limpet</name>
    <dbReference type="NCBI Taxonomy" id="225164"/>
    <lineage>
        <taxon>Eukaryota</taxon>
        <taxon>Metazoa</taxon>
        <taxon>Spiralia</taxon>
        <taxon>Lophotrochozoa</taxon>
        <taxon>Mollusca</taxon>
        <taxon>Gastropoda</taxon>
        <taxon>Patellogastropoda</taxon>
        <taxon>Lottioidea</taxon>
        <taxon>Lottiidae</taxon>
        <taxon>Lottia</taxon>
    </lineage>
</organism>
<dbReference type="STRING" id="225164.V4BVF5"/>
<evidence type="ECO:0000256" key="2">
    <source>
        <dbReference type="ARBA" id="ARBA00022723"/>
    </source>
</evidence>
<dbReference type="Pfam" id="PF13359">
    <property type="entry name" value="DDE_Tnp_4"/>
    <property type="match status" value="1"/>
</dbReference>
<dbReference type="OrthoDB" id="6147640at2759"/>
<evidence type="ECO:0000313" key="5">
    <source>
        <dbReference type="Proteomes" id="UP000030746"/>
    </source>
</evidence>